<dbReference type="EMBL" id="CSAE01000647">
    <property type="protein sequence ID" value="COW69941.1"/>
    <property type="molecule type" value="Genomic_DNA"/>
</dbReference>
<protein>
    <submittedName>
        <fullName evidence="1">Uncharacterized protein</fullName>
    </submittedName>
</protein>
<proteinExistence type="predicted"/>
<dbReference type="AlphaFoldDB" id="A0A0U0SC23"/>
<organism evidence="1 2">
    <name type="scientific">Mycobacterium tuberculosis</name>
    <dbReference type="NCBI Taxonomy" id="1773"/>
    <lineage>
        <taxon>Bacteria</taxon>
        <taxon>Bacillati</taxon>
        <taxon>Actinomycetota</taxon>
        <taxon>Actinomycetes</taxon>
        <taxon>Mycobacteriales</taxon>
        <taxon>Mycobacteriaceae</taxon>
        <taxon>Mycobacterium</taxon>
        <taxon>Mycobacterium tuberculosis complex</taxon>
    </lineage>
</organism>
<name>A0A0U0SC23_MYCTX</name>
<sequence>MQLCDQAGQIVTAHHLQGDDFDGAVVSGVATYAYRLKGRDVDRRFGQSGFPVVRLVESPMNLLDAALVVGRHVE</sequence>
<evidence type="ECO:0000313" key="1">
    <source>
        <dbReference type="EMBL" id="COW69941.1"/>
    </source>
</evidence>
<gene>
    <name evidence="1" type="ORF">ERS007703_04071</name>
</gene>
<dbReference type="Proteomes" id="UP000038802">
    <property type="component" value="Unassembled WGS sequence"/>
</dbReference>
<evidence type="ECO:0000313" key="2">
    <source>
        <dbReference type="Proteomes" id="UP000038802"/>
    </source>
</evidence>
<reference evidence="2" key="1">
    <citation type="submission" date="2015-03" db="EMBL/GenBank/DDBJ databases">
        <authorList>
            <consortium name="Pathogen Informatics"/>
        </authorList>
    </citation>
    <scope>NUCLEOTIDE SEQUENCE [LARGE SCALE GENOMIC DNA]</scope>
    <source>
        <strain evidence="2">K00500041</strain>
    </source>
</reference>
<accession>A0A0U0SC23</accession>